<evidence type="ECO:0000256" key="1">
    <source>
        <dbReference type="SAM" id="MobiDB-lite"/>
    </source>
</evidence>
<dbReference type="Proteomes" id="UP000092993">
    <property type="component" value="Unassembled WGS sequence"/>
</dbReference>
<feature type="compositionally biased region" description="Low complexity" evidence="1">
    <location>
        <begin position="258"/>
        <end position="268"/>
    </location>
</feature>
<dbReference type="OrthoDB" id="2553626at2759"/>
<feature type="region of interest" description="Disordered" evidence="1">
    <location>
        <begin position="332"/>
        <end position="370"/>
    </location>
</feature>
<feature type="compositionally biased region" description="Basic and acidic residues" evidence="1">
    <location>
        <begin position="107"/>
        <end position="120"/>
    </location>
</feature>
<comment type="caution">
    <text evidence="2">The sequence shown here is derived from an EMBL/GenBank/DDBJ whole genome shotgun (WGS) entry which is preliminary data.</text>
</comment>
<dbReference type="AlphaFoldDB" id="A0A1C7LNG1"/>
<feature type="compositionally biased region" description="Polar residues" evidence="1">
    <location>
        <begin position="123"/>
        <end position="139"/>
    </location>
</feature>
<keyword evidence="3" id="KW-1185">Reference proteome</keyword>
<dbReference type="STRING" id="5627.A0A1C7LNG1"/>
<feature type="compositionally biased region" description="Low complexity" evidence="1">
    <location>
        <begin position="350"/>
        <end position="361"/>
    </location>
</feature>
<evidence type="ECO:0000313" key="2">
    <source>
        <dbReference type="EMBL" id="OBZ66295.1"/>
    </source>
</evidence>
<name>A0A1C7LNG1_GRIFR</name>
<feature type="compositionally biased region" description="Low complexity" evidence="1">
    <location>
        <begin position="71"/>
        <end position="80"/>
    </location>
</feature>
<organism evidence="2 3">
    <name type="scientific">Grifola frondosa</name>
    <name type="common">Maitake</name>
    <name type="synonym">Polyporus frondosus</name>
    <dbReference type="NCBI Taxonomy" id="5627"/>
    <lineage>
        <taxon>Eukaryota</taxon>
        <taxon>Fungi</taxon>
        <taxon>Dikarya</taxon>
        <taxon>Basidiomycota</taxon>
        <taxon>Agaricomycotina</taxon>
        <taxon>Agaricomycetes</taxon>
        <taxon>Polyporales</taxon>
        <taxon>Grifolaceae</taxon>
        <taxon>Grifola</taxon>
    </lineage>
</organism>
<feature type="compositionally biased region" description="Low complexity" evidence="1">
    <location>
        <begin position="140"/>
        <end position="154"/>
    </location>
</feature>
<feature type="region of interest" description="Disordered" evidence="1">
    <location>
        <begin position="71"/>
        <end position="283"/>
    </location>
</feature>
<feature type="compositionally biased region" description="Basic and acidic residues" evidence="1">
    <location>
        <begin position="203"/>
        <end position="216"/>
    </location>
</feature>
<accession>A0A1C7LNG1</accession>
<reference evidence="2 3" key="1">
    <citation type="submission" date="2016-03" db="EMBL/GenBank/DDBJ databases">
        <title>Whole genome sequencing of Grifola frondosa 9006-11.</title>
        <authorList>
            <person name="Min B."/>
            <person name="Park H."/>
            <person name="Kim J.-G."/>
            <person name="Cho H."/>
            <person name="Oh Y.-L."/>
            <person name="Kong W.-S."/>
            <person name="Choi I.-G."/>
        </authorList>
    </citation>
    <scope>NUCLEOTIDE SEQUENCE [LARGE SCALE GENOMIC DNA]</scope>
    <source>
        <strain evidence="2 3">9006-11</strain>
    </source>
</reference>
<evidence type="ECO:0000313" key="3">
    <source>
        <dbReference type="Proteomes" id="UP000092993"/>
    </source>
</evidence>
<feature type="compositionally biased region" description="Pro residues" evidence="1">
    <location>
        <begin position="81"/>
        <end position="92"/>
    </location>
</feature>
<feature type="compositionally biased region" description="Gly residues" evidence="1">
    <location>
        <begin position="337"/>
        <end position="349"/>
    </location>
</feature>
<protein>
    <submittedName>
        <fullName evidence="2">Uncharacterized protein</fullName>
    </submittedName>
</protein>
<proteinExistence type="predicted"/>
<sequence length="370" mass="40038">MAVPWPRGAGDGKCASMRSLCSWTHWDALAEVALQNLRSALRLTALCLDPSNFPSPLFPRAYAPAAPYLPAAPSASSTPRPSVPPVLPPKPNNPFLARRGSQSQSLKKTEQQLEKERMLEVLKSSNPSARPRIRSTSLFGSEGDSASSRSGSSGVAHAKIAAFRRPTLPQDIQPPRLASRSTSSVRAFPHTLADLPSKPPPTHPDRKPPPAPESERPGSPSSRILRSQSMHHASAPPLPPPPRRKRPESVQLAPMAPPSDSSFASPAPHELRRTAHSRGTFPSLANIQKTLTSLQLRPQPHFGAARYKAEARLTRRGFVQHSQHGTRWIREEREEGLMGGVDAGGGGLDQGPDVGARAAAQRARRRRRDG</sequence>
<dbReference type="EMBL" id="LUGG01000032">
    <property type="protein sequence ID" value="OBZ66295.1"/>
    <property type="molecule type" value="Genomic_DNA"/>
</dbReference>
<gene>
    <name evidence="2" type="ORF">A0H81_13817</name>
</gene>